<dbReference type="GO" id="GO:0050353">
    <property type="term" value="F:trimethyllysine dioxygenase activity"/>
    <property type="evidence" value="ECO:0007669"/>
    <property type="project" value="UniProtKB-EC"/>
</dbReference>
<gene>
    <name evidence="22" type="ORF">ALTATR162_LOCUS2716</name>
</gene>
<evidence type="ECO:0000256" key="12">
    <source>
        <dbReference type="ARBA" id="ARBA00031778"/>
    </source>
</evidence>
<evidence type="ECO:0000256" key="5">
    <source>
        <dbReference type="ARBA" id="ARBA00012267"/>
    </source>
</evidence>
<feature type="region of interest" description="Disordered" evidence="17">
    <location>
        <begin position="184"/>
        <end position="209"/>
    </location>
</feature>
<comment type="function">
    <text evidence="14">Converts trimethyllysine (TML) into hydroxytrimethyllysine (HTML).</text>
</comment>
<evidence type="ECO:0000256" key="8">
    <source>
        <dbReference type="ARBA" id="ARBA00022964"/>
    </source>
</evidence>
<dbReference type="InterPro" id="IPR019721">
    <property type="entry name" value="NADH-UbQ_OxRdtase_su21_N"/>
</dbReference>
<dbReference type="InterPro" id="IPR003819">
    <property type="entry name" value="TauD/TfdA-like"/>
</dbReference>
<dbReference type="InterPro" id="IPR050411">
    <property type="entry name" value="AlphaKG_dependent_hydroxylases"/>
</dbReference>
<dbReference type="UniPathway" id="UPA00118"/>
<feature type="domain" description="Gamma-butyrobetaine hydroxylase-like N-terminal" evidence="19">
    <location>
        <begin position="294"/>
        <end position="360"/>
    </location>
</feature>
<comment type="cofactor">
    <cofactor evidence="2">
        <name>L-ascorbate</name>
        <dbReference type="ChEBI" id="CHEBI:38290"/>
    </cofactor>
</comment>
<comment type="cofactor">
    <cofactor evidence="1">
        <name>Fe(2+)</name>
        <dbReference type="ChEBI" id="CHEBI:29033"/>
    </cofactor>
</comment>
<evidence type="ECO:0000256" key="4">
    <source>
        <dbReference type="ARBA" id="ARBA00008654"/>
    </source>
</evidence>
<evidence type="ECO:0000256" key="14">
    <source>
        <dbReference type="ARBA" id="ARBA00046008"/>
    </source>
</evidence>
<protein>
    <recommendedName>
        <fullName evidence="16">Trimethyllysine dioxygenase</fullName>
        <ecNumber evidence="5">1.14.11.8</ecNumber>
    </recommendedName>
    <alternativeName>
        <fullName evidence="12">Epsilon-trimethyllysine 2-oxoglutarate dioxygenase</fullName>
    </alternativeName>
    <alternativeName>
        <fullName evidence="11">TML hydroxylase</fullName>
    </alternativeName>
    <alternativeName>
        <fullName evidence="13">TML-alpha-ketoglutarate dioxygenase</fullName>
    </alternativeName>
</protein>
<dbReference type="RefSeq" id="XP_043166257.1">
    <property type="nucleotide sequence ID" value="XM_043310322.1"/>
</dbReference>
<comment type="similarity">
    <text evidence="4">Belongs to the gamma-BBH/TMLD family.</text>
</comment>
<evidence type="ECO:0000256" key="17">
    <source>
        <dbReference type="SAM" id="MobiDB-lite"/>
    </source>
</evidence>
<keyword evidence="7" id="KW-0124">Carnitine biosynthesis</keyword>
<name>A0A8J2MZG2_9PLEO</name>
<feature type="compositionally biased region" description="Basic and acidic residues" evidence="17">
    <location>
        <begin position="184"/>
        <end position="197"/>
    </location>
</feature>
<evidence type="ECO:0000256" key="13">
    <source>
        <dbReference type="ARBA" id="ARBA00032283"/>
    </source>
</evidence>
<keyword evidence="10" id="KW-0408">Iron</keyword>
<dbReference type="Pfam" id="PF12853">
    <property type="entry name" value="NADH_u_ox_C"/>
    <property type="match status" value="1"/>
</dbReference>
<feature type="domain" description="NADH-ubiquinone oxidoreductase 21kDa subunit N-terminal" evidence="20">
    <location>
        <begin position="22"/>
        <end position="106"/>
    </location>
</feature>
<dbReference type="GO" id="GO:0005739">
    <property type="term" value="C:mitochondrion"/>
    <property type="evidence" value="ECO:0007669"/>
    <property type="project" value="TreeGrafter"/>
</dbReference>
<dbReference type="EMBL" id="CAJRGZ010000015">
    <property type="protein sequence ID" value="CAG5150611.1"/>
    <property type="molecule type" value="Genomic_DNA"/>
</dbReference>
<keyword evidence="8" id="KW-0223">Dioxygenase</keyword>
<dbReference type="PANTHER" id="PTHR10696">
    <property type="entry name" value="GAMMA-BUTYROBETAINE HYDROXYLASE-RELATED"/>
    <property type="match status" value="1"/>
</dbReference>
<evidence type="ECO:0000259" key="19">
    <source>
        <dbReference type="Pfam" id="PF06155"/>
    </source>
</evidence>
<keyword evidence="6" id="KW-0479">Metal-binding</keyword>
<evidence type="ECO:0000256" key="16">
    <source>
        <dbReference type="ARBA" id="ARBA00071191"/>
    </source>
</evidence>
<evidence type="ECO:0000256" key="3">
    <source>
        <dbReference type="ARBA" id="ARBA00005022"/>
    </source>
</evidence>
<evidence type="ECO:0000256" key="1">
    <source>
        <dbReference type="ARBA" id="ARBA00001954"/>
    </source>
</evidence>
<dbReference type="Gene3D" id="3.60.130.10">
    <property type="entry name" value="Clavaminate synthase-like"/>
    <property type="match status" value="1"/>
</dbReference>
<reference evidence="22" key="1">
    <citation type="submission" date="2021-05" db="EMBL/GenBank/DDBJ databases">
        <authorList>
            <person name="Stam R."/>
        </authorList>
    </citation>
    <scope>NUCLEOTIDE SEQUENCE</scope>
    <source>
        <strain evidence="22">CS162</strain>
    </source>
</reference>
<evidence type="ECO:0000256" key="2">
    <source>
        <dbReference type="ARBA" id="ARBA00001961"/>
    </source>
</evidence>
<dbReference type="Pfam" id="PF10785">
    <property type="entry name" value="NADH-u_ox-rdase"/>
    <property type="match status" value="1"/>
</dbReference>
<evidence type="ECO:0000256" key="9">
    <source>
        <dbReference type="ARBA" id="ARBA00023002"/>
    </source>
</evidence>
<dbReference type="InterPro" id="IPR038492">
    <property type="entry name" value="GBBH-like_N_sf"/>
</dbReference>
<accession>A0A8J2MZG2</accession>
<comment type="caution">
    <text evidence="22">The sequence shown here is derived from an EMBL/GenBank/DDBJ whole genome shotgun (WGS) entry which is preliminary data.</text>
</comment>
<evidence type="ECO:0000259" key="20">
    <source>
        <dbReference type="Pfam" id="PF10785"/>
    </source>
</evidence>
<dbReference type="Pfam" id="PF02668">
    <property type="entry name" value="TauD"/>
    <property type="match status" value="1"/>
</dbReference>
<dbReference type="InterPro" id="IPR042098">
    <property type="entry name" value="TauD-like_sf"/>
</dbReference>
<evidence type="ECO:0000259" key="21">
    <source>
        <dbReference type="Pfam" id="PF12853"/>
    </source>
</evidence>
<evidence type="ECO:0000259" key="18">
    <source>
        <dbReference type="Pfam" id="PF02668"/>
    </source>
</evidence>
<dbReference type="EC" id="1.14.11.8" evidence="5"/>
<keyword evidence="23" id="KW-1185">Reference proteome</keyword>
<dbReference type="FunFam" id="3.60.130.10:FF:000001">
    <property type="entry name" value="Trimethyllysine dioxygenase, mitochondrial"/>
    <property type="match status" value="1"/>
</dbReference>
<dbReference type="InterPro" id="IPR012776">
    <property type="entry name" value="Trimethyllysine_dOase"/>
</dbReference>
<evidence type="ECO:0000256" key="11">
    <source>
        <dbReference type="ARBA" id="ARBA00030363"/>
    </source>
</evidence>
<dbReference type="OrthoDB" id="408743at2759"/>
<dbReference type="Pfam" id="PF06155">
    <property type="entry name" value="GBBH-like_N"/>
    <property type="match status" value="1"/>
</dbReference>
<evidence type="ECO:0000256" key="6">
    <source>
        <dbReference type="ARBA" id="ARBA00022723"/>
    </source>
</evidence>
<comment type="pathway">
    <text evidence="3">Amine and polyamine biosynthesis; carnitine biosynthesis.</text>
</comment>
<keyword evidence="9" id="KW-0560">Oxidoreductase</keyword>
<evidence type="ECO:0000313" key="22">
    <source>
        <dbReference type="EMBL" id="CAG5150611.1"/>
    </source>
</evidence>
<evidence type="ECO:0000256" key="15">
    <source>
        <dbReference type="ARBA" id="ARBA00049334"/>
    </source>
</evidence>
<proteinExistence type="inferred from homology"/>
<dbReference type="GO" id="GO:0045329">
    <property type="term" value="P:carnitine biosynthetic process"/>
    <property type="evidence" value="ECO:0007669"/>
    <property type="project" value="UniProtKB-UniPathway"/>
</dbReference>
<feature type="domain" description="NADH-ubiquinone oxidoreductase 21kDa subunit C-terminal fungi" evidence="21">
    <location>
        <begin position="115"/>
        <end position="191"/>
    </location>
</feature>
<evidence type="ECO:0000256" key="7">
    <source>
        <dbReference type="ARBA" id="ARBA00022873"/>
    </source>
</evidence>
<feature type="domain" description="TauD/TfdA-like" evidence="18">
    <location>
        <begin position="405"/>
        <end position="630"/>
    </location>
</feature>
<dbReference type="InterPro" id="IPR010376">
    <property type="entry name" value="GBBH-like_N"/>
</dbReference>
<dbReference type="Gene3D" id="3.30.2020.30">
    <property type="match status" value="1"/>
</dbReference>
<sequence length="658" mass="75299">MSSQDAAVRHQAVVPDKIPTGEYPLIDNDPHFNRVMRYTRPSDWAYGAALGALSPGLMLYWEKVSPSMVGKGGFAPIMRLSGAVGVSGAFLFAYSRSCMRFYGARENRREVEMDMREMVDKVKKGEPLYGTTEMTEYMQGVAHRNSRYAATFAHVLTWPNFVNHPYHGVDTAKYYRQAELELEQERGQGRTTEEQGTQHDAQTEVPQQEKVKELRPLTRQLNAYLGVENMNKAKEMSKLTRKLGYELNQIYGRQRILNRWLKGPYRVRIGTQPSYNTPRPEIHENKLFVGETPIPNIWLRDNCQCGTCMHNATKQRLLDTFSIPKDITIKSHSVEGSGEHKAFRIEWSDGHESKYPRNFLAQITSNEDYKAIQRQGLVPIELWDSSIASNPPKVPNHIVMRKDTIRLLKNLRKWGFCYVDETPFEDPNDTKELLERISFIRETHYGGFYDFTADLASKDTAYTNIALEAHTDTTYFSDPAGLQAFHLLSHTDGEGGASLLVDGFKAAEELNQTDRKAYEILSTVNVHTHASGNEGISIQPYRGFPVLEHDSATGDLLRVRWNSSDRASIELPIDQVETWYDAARKFDAILKKKENEYWEQLVPGRVLIFDNWRVLHGRSSFTGKRRICGGYVNRDDWISKFKMQEFGQENVLKGLALN</sequence>
<dbReference type="InterPro" id="IPR024549">
    <property type="entry name" value="NADH-UbQ_OxRdtase_su21_C_fun"/>
</dbReference>
<dbReference type="AlphaFoldDB" id="A0A8J2MZG2"/>
<dbReference type="FunFam" id="3.30.2020.30:FF:000002">
    <property type="entry name" value="Putative gamma-butyrobetaine dioxygenase"/>
    <property type="match status" value="1"/>
</dbReference>
<dbReference type="NCBIfam" id="TIGR02410">
    <property type="entry name" value="carnitine_TMLD"/>
    <property type="match status" value="1"/>
</dbReference>
<dbReference type="GO" id="GO:0005506">
    <property type="term" value="F:iron ion binding"/>
    <property type="evidence" value="ECO:0007669"/>
    <property type="project" value="InterPro"/>
</dbReference>
<dbReference type="PANTHER" id="PTHR10696:SF51">
    <property type="entry name" value="TRIMETHYLLYSINE DIOXYGENASE, MITOCHONDRIAL"/>
    <property type="match status" value="1"/>
</dbReference>
<dbReference type="Proteomes" id="UP000676310">
    <property type="component" value="Unassembled WGS sequence"/>
</dbReference>
<comment type="catalytic activity">
    <reaction evidence="15">
        <text>N(6),N(6),N(6)-trimethyl-L-lysine + 2-oxoglutarate + O2 = (3S)-3-hydroxy-N(6),N(6),N(6)-trimethyl-L-lysine + succinate + CO2</text>
        <dbReference type="Rhea" id="RHEA:14181"/>
        <dbReference type="ChEBI" id="CHEBI:15379"/>
        <dbReference type="ChEBI" id="CHEBI:16526"/>
        <dbReference type="ChEBI" id="CHEBI:16810"/>
        <dbReference type="ChEBI" id="CHEBI:30031"/>
        <dbReference type="ChEBI" id="CHEBI:58100"/>
        <dbReference type="ChEBI" id="CHEBI:141499"/>
        <dbReference type="EC" id="1.14.11.8"/>
    </reaction>
</comment>
<organism evidence="22 23">
    <name type="scientific">Alternaria atra</name>
    <dbReference type="NCBI Taxonomy" id="119953"/>
    <lineage>
        <taxon>Eukaryota</taxon>
        <taxon>Fungi</taxon>
        <taxon>Dikarya</taxon>
        <taxon>Ascomycota</taxon>
        <taxon>Pezizomycotina</taxon>
        <taxon>Dothideomycetes</taxon>
        <taxon>Pleosporomycetidae</taxon>
        <taxon>Pleosporales</taxon>
        <taxon>Pleosporineae</taxon>
        <taxon>Pleosporaceae</taxon>
        <taxon>Alternaria</taxon>
        <taxon>Alternaria sect. Ulocladioides</taxon>
    </lineage>
</organism>
<dbReference type="GeneID" id="67014192"/>
<evidence type="ECO:0000313" key="23">
    <source>
        <dbReference type="Proteomes" id="UP000676310"/>
    </source>
</evidence>
<dbReference type="SUPFAM" id="SSF51197">
    <property type="entry name" value="Clavaminate synthase-like"/>
    <property type="match status" value="1"/>
</dbReference>
<evidence type="ECO:0000256" key="10">
    <source>
        <dbReference type="ARBA" id="ARBA00023004"/>
    </source>
</evidence>
<dbReference type="CDD" id="cd00250">
    <property type="entry name" value="CAS_like"/>
    <property type="match status" value="1"/>
</dbReference>